<dbReference type="EMBL" id="FO818637">
    <property type="protein sequence ID" value="CDM88964.1"/>
    <property type="molecule type" value="Genomic_DNA"/>
</dbReference>
<evidence type="ECO:0000313" key="2">
    <source>
        <dbReference type="Proteomes" id="UP000032930"/>
    </source>
</evidence>
<gene>
    <name evidence="1" type="ORF">XBW1_1607</name>
</gene>
<protein>
    <submittedName>
        <fullName evidence="1">Transposase</fullName>
    </submittedName>
</protein>
<reference evidence="1 2" key="1">
    <citation type="submission" date="2014-02" db="EMBL/GenBank/DDBJ databases">
        <authorList>
            <person name="Genoscope - CEA"/>
        </authorList>
    </citation>
    <scope>NUCLEOTIDE SEQUENCE [LARGE SCALE GENOMIC DNA]</scope>
    <source>
        <strain evidence="1 2">CS03</strain>
    </source>
</reference>
<dbReference type="KEGG" id="xbv:XBW1_1607"/>
<dbReference type="Proteomes" id="UP000032930">
    <property type="component" value="Chromosome"/>
</dbReference>
<sequence>MTCNLMVYAALEHKIRTGLKQNAAFYPDMKNQPTESLRTVGFFLTFEGISTFEFQEHRMVIGMQPYKNALLKILGQYYESFYS</sequence>
<accession>A0A0B6X9I4</accession>
<proteinExistence type="predicted"/>
<evidence type="ECO:0000313" key="1">
    <source>
        <dbReference type="EMBL" id="CDM88964.1"/>
    </source>
</evidence>
<dbReference type="AlphaFoldDB" id="A0A0B6X9I4"/>
<name>A0A0B6X9I4_XENBV</name>
<organism evidence="1 2">
    <name type="scientific">Xenorhabdus bovienii</name>
    <name type="common">Xenorhabdus nematophila subsp. bovienii</name>
    <dbReference type="NCBI Taxonomy" id="40576"/>
    <lineage>
        <taxon>Bacteria</taxon>
        <taxon>Pseudomonadati</taxon>
        <taxon>Pseudomonadota</taxon>
        <taxon>Gammaproteobacteria</taxon>
        <taxon>Enterobacterales</taxon>
        <taxon>Morganellaceae</taxon>
        <taxon>Xenorhabdus</taxon>
    </lineage>
</organism>